<gene>
    <name evidence="1" type="ORF">ACFQ2V_08705</name>
</gene>
<evidence type="ECO:0000313" key="2">
    <source>
        <dbReference type="Proteomes" id="UP001597046"/>
    </source>
</evidence>
<comment type="caution">
    <text evidence="1">The sequence shown here is derived from an EMBL/GenBank/DDBJ whole genome shotgun (WGS) entry which is preliminary data.</text>
</comment>
<dbReference type="Proteomes" id="UP001597046">
    <property type="component" value="Unassembled WGS sequence"/>
</dbReference>
<sequence>MQPLSTALIRRPFHWGIVIVSDVKSGGDIPEVHPNALVTANDHGVIVLVRHAQDIPSFDGNFDWAESEVMVRLLPASAATRTDRREVFRGRLSVPSGRISMGDADDEVVHSAHSGLNEVVITVARDVDESDRSPDAIQIDLLPVE</sequence>
<proteinExistence type="predicted"/>
<protein>
    <submittedName>
        <fullName evidence="1">Uncharacterized protein</fullName>
    </submittedName>
</protein>
<evidence type="ECO:0000313" key="1">
    <source>
        <dbReference type="EMBL" id="MFD1054381.1"/>
    </source>
</evidence>
<reference evidence="2" key="1">
    <citation type="journal article" date="2019" name="Int. J. Syst. Evol. Microbiol.">
        <title>The Global Catalogue of Microorganisms (GCM) 10K type strain sequencing project: providing services to taxonomists for standard genome sequencing and annotation.</title>
        <authorList>
            <consortium name="The Broad Institute Genomics Platform"/>
            <consortium name="The Broad Institute Genome Sequencing Center for Infectious Disease"/>
            <person name="Wu L."/>
            <person name="Ma J."/>
        </authorList>
    </citation>
    <scope>NUCLEOTIDE SEQUENCE [LARGE SCALE GENOMIC DNA]</scope>
    <source>
        <strain evidence="2">CCUG 57508</strain>
    </source>
</reference>
<dbReference type="RefSeq" id="WP_386052276.1">
    <property type="nucleotide sequence ID" value="NZ_JBHTKH010000004.1"/>
</dbReference>
<dbReference type="EMBL" id="JBHTKH010000004">
    <property type="protein sequence ID" value="MFD1054381.1"/>
    <property type="molecule type" value="Genomic_DNA"/>
</dbReference>
<accession>A0ABW3MV06</accession>
<name>A0ABW3MV06_9MICO</name>
<keyword evidence="2" id="KW-1185">Reference proteome</keyword>
<organism evidence="1 2">
    <name type="scientific">Terrabacter terrigena</name>
    <dbReference type="NCBI Taxonomy" id="574718"/>
    <lineage>
        <taxon>Bacteria</taxon>
        <taxon>Bacillati</taxon>
        <taxon>Actinomycetota</taxon>
        <taxon>Actinomycetes</taxon>
        <taxon>Micrococcales</taxon>
        <taxon>Intrasporangiaceae</taxon>
        <taxon>Terrabacter</taxon>
    </lineage>
</organism>